<dbReference type="InterPro" id="IPR036420">
    <property type="entry name" value="BRCT_dom_sf"/>
</dbReference>
<keyword evidence="3 4" id="KW-0539">Nucleus</keyword>
<feature type="region of interest" description="Disordered" evidence="5">
    <location>
        <begin position="470"/>
        <end position="523"/>
    </location>
</feature>
<keyword evidence="8" id="KW-1185">Reference proteome</keyword>
<feature type="region of interest" description="Disordered" evidence="5">
    <location>
        <begin position="571"/>
        <end position="636"/>
    </location>
</feature>
<feature type="compositionally biased region" description="Basic and acidic residues" evidence="5">
    <location>
        <begin position="583"/>
        <end position="593"/>
    </location>
</feature>
<dbReference type="PROSITE" id="PS50172">
    <property type="entry name" value="BRCT"/>
    <property type="match status" value="1"/>
</dbReference>
<dbReference type="EMBL" id="KV417291">
    <property type="protein sequence ID" value="KZO95071.1"/>
    <property type="molecule type" value="Genomic_DNA"/>
</dbReference>
<dbReference type="GO" id="GO:0000466">
    <property type="term" value="P:maturation of 5.8S rRNA from tricistronic rRNA transcript (SSU-rRNA, 5.8S rRNA, LSU-rRNA)"/>
    <property type="evidence" value="ECO:0007669"/>
    <property type="project" value="UniProtKB-UniRule"/>
</dbReference>
<feature type="compositionally biased region" description="Basic and acidic residues" evidence="5">
    <location>
        <begin position="606"/>
        <end position="627"/>
    </location>
</feature>
<dbReference type="OrthoDB" id="10264910at2759"/>
<dbReference type="GO" id="GO:0070545">
    <property type="term" value="C:PeBoW complex"/>
    <property type="evidence" value="ECO:0007669"/>
    <property type="project" value="TreeGrafter"/>
</dbReference>
<keyword evidence="1 4" id="KW-0690">Ribosome biogenesis</keyword>
<comment type="subunit">
    <text evidence="4">Component of the NOP7 complex, composed of ERB1, NOP7 and YTM1. Within the NOP7 complex ERB1 appears to interact directly with NOP7 and YTM1. The NOP7 complex also associates with the 66S pre-ribosome.</text>
</comment>
<dbReference type="GO" id="GO:0003723">
    <property type="term" value="F:RNA binding"/>
    <property type="evidence" value="ECO:0007669"/>
    <property type="project" value="TreeGrafter"/>
</dbReference>
<evidence type="ECO:0000256" key="4">
    <source>
        <dbReference type="HAMAP-Rule" id="MF_03028"/>
    </source>
</evidence>
<dbReference type="PANTHER" id="PTHR12221">
    <property type="entry name" value="PESCADILLO - RELATED"/>
    <property type="match status" value="1"/>
</dbReference>
<accession>A0A167KVY7</accession>
<dbReference type="SUPFAM" id="SSF52113">
    <property type="entry name" value="BRCT domain"/>
    <property type="match status" value="1"/>
</dbReference>
<dbReference type="AlphaFoldDB" id="A0A167KVY7"/>
<evidence type="ECO:0000256" key="3">
    <source>
        <dbReference type="ARBA" id="ARBA00023242"/>
    </source>
</evidence>
<organism evidence="7 8">
    <name type="scientific">Calocera viscosa (strain TUFC12733)</name>
    <dbReference type="NCBI Taxonomy" id="1330018"/>
    <lineage>
        <taxon>Eukaryota</taxon>
        <taxon>Fungi</taxon>
        <taxon>Dikarya</taxon>
        <taxon>Basidiomycota</taxon>
        <taxon>Agaricomycotina</taxon>
        <taxon>Dacrymycetes</taxon>
        <taxon>Dacrymycetales</taxon>
        <taxon>Dacrymycetaceae</taxon>
        <taxon>Calocera</taxon>
    </lineage>
</organism>
<protein>
    <recommendedName>
        <fullName evidence="4">Pescadillo homolog</fullName>
    </recommendedName>
    <alternativeName>
        <fullName evidence="4">Nucleolar protein 7 homolog</fullName>
    </alternativeName>
</protein>
<evidence type="ECO:0000256" key="5">
    <source>
        <dbReference type="SAM" id="MobiDB-lite"/>
    </source>
</evidence>
<comment type="function">
    <text evidence="4">Component of the NOP7 complex, which is required for maturation of the 25S and 5.8S ribosomal RNAs and formation of the 60S ribosome.</text>
</comment>
<dbReference type="GO" id="GO:0030687">
    <property type="term" value="C:preribosome, large subunit precursor"/>
    <property type="evidence" value="ECO:0007669"/>
    <property type="project" value="UniProtKB-UniRule"/>
</dbReference>
<dbReference type="GO" id="GO:0043021">
    <property type="term" value="F:ribonucleoprotein complex binding"/>
    <property type="evidence" value="ECO:0007669"/>
    <property type="project" value="UniProtKB-UniRule"/>
</dbReference>
<feature type="domain" description="BRCT" evidence="6">
    <location>
        <begin position="352"/>
        <end position="447"/>
    </location>
</feature>
<dbReference type="Pfam" id="PF00533">
    <property type="entry name" value="BRCT"/>
    <property type="match status" value="1"/>
</dbReference>
<evidence type="ECO:0000256" key="1">
    <source>
        <dbReference type="ARBA" id="ARBA00022517"/>
    </source>
</evidence>
<evidence type="ECO:0000256" key="2">
    <source>
        <dbReference type="ARBA" id="ARBA00022552"/>
    </source>
</evidence>
<sequence>MAKITRRGKSGAAKMYMTRTHAVRKLQVSLADFRRLCILKGLYPVEPRSRKKANKGSTAPASFYHAKDIAYLAHEPVLRKLREHKAFAKKLARAIGRQEWFNAKSLEAQEPKYRLDHVIKERYPTFVDAVRDIDDALCLVHLFAMLPANDRIAPDVIENCARLAAEWQLYVMRTQALRKVFLSIKGMYFQAEVMGQNVTWLVPYMFTQHVPADVDFRIMLTFLELYQTLLGFVLFKLYTDENLVYPPPLDQDKDAAAAGVGAFTLKETSTGLDIPTEAPVAEAKGVSAKDVRKVLQGIEAPAVSEGAAEVAEVEPMVEEVDELPVEQPSKTALTADGDAVMDDTDAPSAPSANPSLFSPFVIYISREVTRPAFEFILRSFGARVGWAPTLGSGSPYTEGDERITHVVMDRPKIPDGAIRTGRHYVQPQWVVDCVNKGRILPEGMYAPGQTLPPHLSPFVDDDRVRELGGYVPEEAGGDIAMEEESEEDIEAGEEEDVEAADETANEEEPVEAPKAATKPSKVVQPAKSLPPALVAAAADPTDASLLRAAELEAEAAGVSYAAFQAQLKSAAKKAQKTAPVQQRKKETKEEENMSKIMMTNKKRKLYEKMKYGNEKRKDETERLERKKAALKKQKKA</sequence>
<dbReference type="Pfam" id="PF06732">
    <property type="entry name" value="Pescadillo_N"/>
    <property type="match status" value="1"/>
</dbReference>
<name>A0A167KVY7_CALVF</name>
<proteinExistence type="inferred from homology"/>
<dbReference type="InterPro" id="IPR010613">
    <property type="entry name" value="PES"/>
</dbReference>
<dbReference type="GO" id="GO:0000463">
    <property type="term" value="P:maturation of LSU-rRNA from tricistronic rRNA transcript (SSU-rRNA, 5.8S rRNA, LSU-rRNA)"/>
    <property type="evidence" value="ECO:0007669"/>
    <property type="project" value="UniProtKB-UniRule"/>
</dbReference>
<dbReference type="CDD" id="cd17709">
    <property type="entry name" value="BRCT_pescadillo_like"/>
    <property type="match status" value="1"/>
</dbReference>
<comment type="subcellular location">
    <subcellularLocation>
        <location evidence="4">Nucleus</location>
        <location evidence="4">Nucleolus</location>
    </subcellularLocation>
    <subcellularLocation>
        <location evidence="4">Nucleus</location>
        <location evidence="4">Nucleoplasm</location>
    </subcellularLocation>
</comment>
<feature type="compositionally biased region" description="Acidic residues" evidence="5">
    <location>
        <begin position="480"/>
        <end position="510"/>
    </location>
</feature>
<evidence type="ECO:0000313" key="8">
    <source>
        <dbReference type="Proteomes" id="UP000076738"/>
    </source>
</evidence>
<comment type="similarity">
    <text evidence="4">Belongs to the pescadillo family.</text>
</comment>
<evidence type="ECO:0000259" key="6">
    <source>
        <dbReference type="PROSITE" id="PS50172"/>
    </source>
</evidence>
<dbReference type="STRING" id="1330018.A0A167KVY7"/>
<dbReference type="Proteomes" id="UP000076738">
    <property type="component" value="Unassembled WGS sequence"/>
</dbReference>
<dbReference type="HAMAP" id="MF_03028">
    <property type="entry name" value="Pescadillo"/>
    <property type="match status" value="1"/>
</dbReference>
<evidence type="ECO:0000313" key="7">
    <source>
        <dbReference type="EMBL" id="KZO95071.1"/>
    </source>
</evidence>
<dbReference type="PANTHER" id="PTHR12221:SF6">
    <property type="entry name" value="PESCADILLO HOMOLOG"/>
    <property type="match status" value="1"/>
</dbReference>
<gene>
    <name evidence="4" type="primary">NOP7</name>
    <name evidence="7" type="ORF">CALVIDRAFT_528428</name>
</gene>
<dbReference type="Gene3D" id="3.40.50.10190">
    <property type="entry name" value="BRCT domain"/>
    <property type="match status" value="1"/>
</dbReference>
<reference evidence="7 8" key="1">
    <citation type="journal article" date="2016" name="Mol. Biol. Evol.">
        <title>Comparative Genomics of Early-Diverging Mushroom-Forming Fungi Provides Insights into the Origins of Lignocellulose Decay Capabilities.</title>
        <authorList>
            <person name="Nagy L.G."/>
            <person name="Riley R."/>
            <person name="Tritt A."/>
            <person name="Adam C."/>
            <person name="Daum C."/>
            <person name="Floudas D."/>
            <person name="Sun H."/>
            <person name="Yadav J.S."/>
            <person name="Pangilinan J."/>
            <person name="Larsson K.H."/>
            <person name="Matsuura K."/>
            <person name="Barry K."/>
            <person name="Labutti K."/>
            <person name="Kuo R."/>
            <person name="Ohm R.A."/>
            <person name="Bhattacharya S.S."/>
            <person name="Shirouzu T."/>
            <person name="Yoshinaga Y."/>
            <person name="Martin F.M."/>
            <person name="Grigoriev I.V."/>
            <person name="Hibbett D.S."/>
        </authorList>
    </citation>
    <scope>NUCLEOTIDE SEQUENCE [LARGE SCALE GENOMIC DNA]</scope>
    <source>
        <strain evidence="7 8">TUFC12733</strain>
    </source>
</reference>
<dbReference type="InterPro" id="IPR001357">
    <property type="entry name" value="BRCT_dom"/>
</dbReference>
<dbReference type="GO" id="GO:0005654">
    <property type="term" value="C:nucleoplasm"/>
    <property type="evidence" value="ECO:0007669"/>
    <property type="project" value="UniProtKB-SubCell"/>
</dbReference>
<keyword evidence="2 4" id="KW-0698">rRNA processing</keyword>
<dbReference type="SMART" id="SM00292">
    <property type="entry name" value="BRCT"/>
    <property type="match status" value="1"/>
</dbReference>